<name>A0AAE0NMB4_9PEZI</name>
<organism evidence="2 3">
    <name type="scientific">Lasiosphaeria ovina</name>
    <dbReference type="NCBI Taxonomy" id="92902"/>
    <lineage>
        <taxon>Eukaryota</taxon>
        <taxon>Fungi</taxon>
        <taxon>Dikarya</taxon>
        <taxon>Ascomycota</taxon>
        <taxon>Pezizomycotina</taxon>
        <taxon>Sordariomycetes</taxon>
        <taxon>Sordariomycetidae</taxon>
        <taxon>Sordariales</taxon>
        <taxon>Lasiosphaeriaceae</taxon>
        <taxon>Lasiosphaeria</taxon>
    </lineage>
</organism>
<evidence type="ECO:0000259" key="1">
    <source>
        <dbReference type="Pfam" id="PF06985"/>
    </source>
</evidence>
<dbReference type="EMBL" id="JAULSN010000001">
    <property type="protein sequence ID" value="KAK3384108.1"/>
    <property type="molecule type" value="Genomic_DNA"/>
</dbReference>
<dbReference type="InterPro" id="IPR010730">
    <property type="entry name" value="HET"/>
</dbReference>
<dbReference type="PANTHER" id="PTHR33112:SF15">
    <property type="entry name" value="HETEROKARYON INCOMPATIBILITY DOMAIN-CONTAINING PROTEIN"/>
    <property type="match status" value="1"/>
</dbReference>
<evidence type="ECO:0000313" key="3">
    <source>
        <dbReference type="Proteomes" id="UP001287356"/>
    </source>
</evidence>
<keyword evidence="3" id="KW-1185">Reference proteome</keyword>
<sequence length="695" mass="78281">MELNAEDQELCAICRDINMEDLKSDAGYVHQPSVGAMISSTDSCDLCRLIAEIFKRSIHEQRRATHPVRSISDVKEWGPVRLFAASRELDSASNKGYQRRERCAVKDELLSYRVAVTCGELEVLEKLHYGPETPTLIMYTEQGSFAELMGVVGFSSSARGIQDDPLCDFNIKRITKWIEHCEIHHSNCNGTTFLPNLGPYRGPKMLIDVGLHQKAKVQLIRTEGRVLRYAALSYCWGANQGGMIATNDTVKQMTKGVSSTLFSQTIQDAVTVVGKLGMRYLWVDALCIIQGQDQTAKWMDEIERMGHIYLNAHLTIAASSANAASQGFLSQKHRSGIPVAFKVRKDSRCEGTIFFREWTRIVSSFDDEVRHGPLLRRAWVLQERILSRRILDFTSKQVYWSCAVSRQAENGQMDCEGAVEENTVIQCLRTFPISFQAGEQQRKIVQAMFFKSWAELISQYSGLQLTYETDRLPALAGIADVASRIVPGRYLSGIWEADLSSGLLWKPRTLSYPARRTGVSSVPTWSWASVVGPVEAFASFGIPGPFSLPPTIRLLSTGAHESGRTVLHLQGRVHRCFVDLNQQPPSSPCRSDRKLRDPRIDDPRYGFRLEAAFGPRPPGAEFENYCIFDGARGAETIFYALGIECDKFPRGLYNRGLLLRMLEKRDTEIFYERIGTIRSMDCFWYALGEKKVSLI</sequence>
<accession>A0AAE0NMB4</accession>
<dbReference type="Proteomes" id="UP001287356">
    <property type="component" value="Unassembled WGS sequence"/>
</dbReference>
<reference evidence="2" key="1">
    <citation type="journal article" date="2023" name="Mol. Phylogenet. Evol.">
        <title>Genome-scale phylogeny and comparative genomics of the fungal order Sordariales.</title>
        <authorList>
            <person name="Hensen N."/>
            <person name="Bonometti L."/>
            <person name="Westerberg I."/>
            <person name="Brannstrom I.O."/>
            <person name="Guillou S."/>
            <person name="Cros-Aarteil S."/>
            <person name="Calhoun S."/>
            <person name="Haridas S."/>
            <person name="Kuo A."/>
            <person name="Mondo S."/>
            <person name="Pangilinan J."/>
            <person name="Riley R."/>
            <person name="LaButti K."/>
            <person name="Andreopoulos B."/>
            <person name="Lipzen A."/>
            <person name="Chen C."/>
            <person name="Yan M."/>
            <person name="Daum C."/>
            <person name="Ng V."/>
            <person name="Clum A."/>
            <person name="Steindorff A."/>
            <person name="Ohm R.A."/>
            <person name="Martin F."/>
            <person name="Silar P."/>
            <person name="Natvig D.O."/>
            <person name="Lalanne C."/>
            <person name="Gautier V."/>
            <person name="Ament-Velasquez S.L."/>
            <person name="Kruys A."/>
            <person name="Hutchinson M.I."/>
            <person name="Powell A.J."/>
            <person name="Barry K."/>
            <person name="Miller A.N."/>
            <person name="Grigoriev I.V."/>
            <person name="Debuchy R."/>
            <person name="Gladieux P."/>
            <person name="Hiltunen Thoren M."/>
            <person name="Johannesson H."/>
        </authorList>
    </citation>
    <scope>NUCLEOTIDE SEQUENCE</scope>
    <source>
        <strain evidence="2">CBS 958.72</strain>
    </source>
</reference>
<dbReference type="Pfam" id="PF06985">
    <property type="entry name" value="HET"/>
    <property type="match status" value="1"/>
</dbReference>
<protein>
    <submittedName>
        <fullName evidence="2">Heterokaryon incompatibility protein-domain-containing protein</fullName>
    </submittedName>
</protein>
<gene>
    <name evidence="2" type="ORF">B0T24DRAFT_607308</name>
</gene>
<comment type="caution">
    <text evidence="2">The sequence shown here is derived from an EMBL/GenBank/DDBJ whole genome shotgun (WGS) entry which is preliminary data.</text>
</comment>
<dbReference type="AlphaFoldDB" id="A0AAE0NMB4"/>
<feature type="domain" description="Heterokaryon incompatibility" evidence="1">
    <location>
        <begin position="229"/>
        <end position="383"/>
    </location>
</feature>
<proteinExistence type="predicted"/>
<reference evidence="2" key="2">
    <citation type="submission" date="2023-06" db="EMBL/GenBank/DDBJ databases">
        <authorList>
            <consortium name="Lawrence Berkeley National Laboratory"/>
            <person name="Haridas S."/>
            <person name="Hensen N."/>
            <person name="Bonometti L."/>
            <person name="Westerberg I."/>
            <person name="Brannstrom I.O."/>
            <person name="Guillou S."/>
            <person name="Cros-Aarteil S."/>
            <person name="Calhoun S."/>
            <person name="Kuo A."/>
            <person name="Mondo S."/>
            <person name="Pangilinan J."/>
            <person name="Riley R."/>
            <person name="Labutti K."/>
            <person name="Andreopoulos B."/>
            <person name="Lipzen A."/>
            <person name="Chen C."/>
            <person name="Yanf M."/>
            <person name="Daum C."/>
            <person name="Ng V."/>
            <person name="Clum A."/>
            <person name="Steindorff A."/>
            <person name="Ohm R."/>
            <person name="Martin F."/>
            <person name="Silar P."/>
            <person name="Natvig D."/>
            <person name="Lalanne C."/>
            <person name="Gautier V."/>
            <person name="Ament-Velasquez S.L."/>
            <person name="Kruys A."/>
            <person name="Hutchinson M.I."/>
            <person name="Powell A.J."/>
            <person name="Barry K."/>
            <person name="Miller A.N."/>
            <person name="Grigoriev I.V."/>
            <person name="Debuchy R."/>
            <person name="Gladieux P."/>
            <person name="Thoren M.H."/>
            <person name="Johannesson H."/>
        </authorList>
    </citation>
    <scope>NUCLEOTIDE SEQUENCE</scope>
    <source>
        <strain evidence="2">CBS 958.72</strain>
    </source>
</reference>
<evidence type="ECO:0000313" key="2">
    <source>
        <dbReference type="EMBL" id="KAK3384108.1"/>
    </source>
</evidence>
<dbReference type="PANTHER" id="PTHR33112">
    <property type="entry name" value="DOMAIN PROTEIN, PUTATIVE-RELATED"/>
    <property type="match status" value="1"/>
</dbReference>